<dbReference type="EMBL" id="WJXW01000004">
    <property type="protein sequence ID" value="KAF9737252.1"/>
    <property type="molecule type" value="Genomic_DNA"/>
</dbReference>
<dbReference type="AlphaFoldDB" id="A0A9P6GK64"/>
<feature type="compositionally biased region" description="Basic residues" evidence="1">
    <location>
        <begin position="27"/>
        <end position="37"/>
    </location>
</feature>
<dbReference type="OrthoDB" id="10422500at2759"/>
<dbReference type="Proteomes" id="UP000756921">
    <property type="component" value="Unassembled WGS sequence"/>
</dbReference>
<evidence type="ECO:0000256" key="1">
    <source>
        <dbReference type="SAM" id="MobiDB-lite"/>
    </source>
</evidence>
<sequence length="108" mass="12426">MVAEPVSQQQSMQHTPQQLTEEPGKPEKKRGRPKHSKDKVPRNRKGEGLAKKPTWARSGRPSKQQKKALGERQAFKCQIVREEQLFGLANPELYARLQELEEQARLKT</sequence>
<evidence type="ECO:0000313" key="3">
    <source>
        <dbReference type="Proteomes" id="UP000756921"/>
    </source>
</evidence>
<comment type="caution">
    <text evidence="2">The sequence shown here is derived from an EMBL/GenBank/DDBJ whole genome shotgun (WGS) entry which is preliminary data.</text>
</comment>
<evidence type="ECO:0000313" key="2">
    <source>
        <dbReference type="EMBL" id="KAF9737252.1"/>
    </source>
</evidence>
<proteinExistence type="predicted"/>
<keyword evidence="3" id="KW-1185">Reference proteome</keyword>
<reference evidence="2" key="1">
    <citation type="journal article" date="2020" name="Mol. Plant Microbe Interact.">
        <title>Genome Sequence of the Biocontrol Agent Coniothyrium minitans strain Conio (IMI 134523).</title>
        <authorList>
            <person name="Patel D."/>
            <person name="Shittu T.A."/>
            <person name="Baroncelli R."/>
            <person name="Muthumeenakshi S."/>
            <person name="Osborne T.H."/>
            <person name="Janganan T.K."/>
            <person name="Sreenivasaprasad S."/>
        </authorList>
    </citation>
    <scope>NUCLEOTIDE SEQUENCE</scope>
    <source>
        <strain evidence="2">Conio</strain>
    </source>
</reference>
<feature type="region of interest" description="Disordered" evidence="1">
    <location>
        <begin position="1"/>
        <end position="73"/>
    </location>
</feature>
<organism evidence="2 3">
    <name type="scientific">Paraphaeosphaeria minitans</name>
    <dbReference type="NCBI Taxonomy" id="565426"/>
    <lineage>
        <taxon>Eukaryota</taxon>
        <taxon>Fungi</taxon>
        <taxon>Dikarya</taxon>
        <taxon>Ascomycota</taxon>
        <taxon>Pezizomycotina</taxon>
        <taxon>Dothideomycetes</taxon>
        <taxon>Pleosporomycetidae</taxon>
        <taxon>Pleosporales</taxon>
        <taxon>Massarineae</taxon>
        <taxon>Didymosphaeriaceae</taxon>
        <taxon>Paraphaeosphaeria</taxon>
    </lineage>
</organism>
<feature type="compositionally biased region" description="Basic and acidic residues" evidence="1">
    <location>
        <begin position="38"/>
        <end position="50"/>
    </location>
</feature>
<gene>
    <name evidence="2" type="ORF">PMIN01_05031</name>
</gene>
<name>A0A9P6GK64_9PLEO</name>
<protein>
    <submittedName>
        <fullName evidence="2">Uncharacterized protein</fullName>
    </submittedName>
</protein>
<accession>A0A9P6GK64</accession>
<feature type="compositionally biased region" description="Low complexity" evidence="1">
    <location>
        <begin position="8"/>
        <end position="18"/>
    </location>
</feature>